<evidence type="ECO:0000313" key="8">
    <source>
        <dbReference type="Proteomes" id="UP000660247"/>
    </source>
</evidence>
<dbReference type="InterPro" id="IPR044876">
    <property type="entry name" value="HRDC_dom_sf"/>
</dbReference>
<feature type="non-terminal residue" evidence="7">
    <location>
        <position position="552"/>
    </location>
</feature>
<dbReference type="SMART" id="SM00341">
    <property type="entry name" value="HRDC"/>
    <property type="match status" value="1"/>
</dbReference>
<dbReference type="Proteomes" id="UP000660247">
    <property type="component" value="Unassembled WGS sequence"/>
</dbReference>
<dbReference type="InterPro" id="IPR036390">
    <property type="entry name" value="WH_DNA-bd_sf"/>
</dbReference>
<dbReference type="OrthoDB" id="10261556at2759"/>
<dbReference type="InterPro" id="IPR036388">
    <property type="entry name" value="WH-like_DNA-bd_sf"/>
</dbReference>
<dbReference type="InterPro" id="IPR027417">
    <property type="entry name" value="P-loop_NTPase"/>
</dbReference>
<evidence type="ECO:0000313" key="7">
    <source>
        <dbReference type="EMBL" id="NWI65646.1"/>
    </source>
</evidence>
<keyword evidence="2" id="KW-0413">Isomerase</keyword>
<dbReference type="GO" id="GO:0000723">
    <property type="term" value="P:telomere maintenance"/>
    <property type="evidence" value="ECO:0007669"/>
    <property type="project" value="TreeGrafter"/>
</dbReference>
<dbReference type="InterPro" id="IPR032284">
    <property type="entry name" value="RecQ_Zn-bd"/>
</dbReference>
<dbReference type="Pfam" id="PF09382">
    <property type="entry name" value="RQC"/>
    <property type="match status" value="1"/>
</dbReference>
<dbReference type="FunFam" id="1.10.150.80:FF:000005">
    <property type="entry name" value="Werner syndrome ATP-dependent helicase homolog"/>
    <property type="match status" value="1"/>
</dbReference>
<dbReference type="Pfam" id="PF00570">
    <property type="entry name" value="HRDC"/>
    <property type="match status" value="1"/>
</dbReference>
<dbReference type="SUPFAM" id="SSF52540">
    <property type="entry name" value="P-loop containing nucleoside triphosphate hydrolases"/>
    <property type="match status" value="1"/>
</dbReference>
<dbReference type="GO" id="GO:0000724">
    <property type="term" value="P:double-strand break repair via homologous recombination"/>
    <property type="evidence" value="ECO:0007669"/>
    <property type="project" value="TreeGrafter"/>
</dbReference>
<evidence type="ECO:0000256" key="4">
    <source>
        <dbReference type="ARBA" id="ARBA00034808"/>
    </source>
</evidence>
<accession>A0A851DCU7</accession>
<comment type="catalytic activity">
    <reaction evidence="3">
        <text>Couples ATP hydrolysis with the unwinding of duplex DNA by translocating in the 3'-5' direction.</text>
        <dbReference type="EC" id="5.6.2.4"/>
    </reaction>
</comment>
<proteinExistence type="inferred from homology"/>
<evidence type="ECO:0000256" key="2">
    <source>
        <dbReference type="ARBA" id="ARBA00023235"/>
    </source>
</evidence>
<reference evidence="7" key="1">
    <citation type="submission" date="2019-10" db="EMBL/GenBank/DDBJ databases">
        <title>Bird 10,000 Genomes (B10K) Project - Family phase.</title>
        <authorList>
            <person name="Zhang G."/>
        </authorList>
    </citation>
    <scope>NUCLEOTIDE SEQUENCE</scope>
    <source>
        <strain evidence="7">B10K-DU-002-69</strain>
        <tissue evidence="7">Muscle</tissue>
    </source>
</reference>
<dbReference type="Pfam" id="PF16124">
    <property type="entry name" value="RecQ_Zn_bind"/>
    <property type="match status" value="1"/>
</dbReference>
<dbReference type="SMART" id="SM00956">
    <property type="entry name" value="RQC"/>
    <property type="match status" value="1"/>
</dbReference>
<dbReference type="SUPFAM" id="SSF47819">
    <property type="entry name" value="HRDC-like"/>
    <property type="match status" value="1"/>
</dbReference>
<keyword evidence="8" id="KW-1185">Reference proteome</keyword>
<feature type="region of interest" description="Disordered" evidence="5">
    <location>
        <begin position="225"/>
        <end position="252"/>
    </location>
</feature>
<evidence type="ECO:0000256" key="5">
    <source>
        <dbReference type="SAM" id="MobiDB-lite"/>
    </source>
</evidence>
<dbReference type="InterPro" id="IPR010997">
    <property type="entry name" value="HRDC-like_sf"/>
</dbReference>
<dbReference type="InterPro" id="IPR002121">
    <property type="entry name" value="HRDC_dom"/>
</dbReference>
<feature type="compositionally biased region" description="Low complexity" evidence="5">
    <location>
        <begin position="226"/>
        <end position="240"/>
    </location>
</feature>
<dbReference type="Pfam" id="PF14493">
    <property type="entry name" value="HTH_40"/>
    <property type="match status" value="1"/>
</dbReference>
<dbReference type="GO" id="GO:0000166">
    <property type="term" value="F:nucleotide binding"/>
    <property type="evidence" value="ECO:0007669"/>
    <property type="project" value="InterPro"/>
</dbReference>
<keyword evidence="7" id="KW-0378">Hydrolase</keyword>
<dbReference type="InterPro" id="IPR029491">
    <property type="entry name" value="Helicase_HTH"/>
</dbReference>
<keyword evidence="7" id="KW-0347">Helicase</keyword>
<keyword evidence="7" id="KW-0067">ATP-binding</keyword>
<dbReference type="GO" id="GO:0005694">
    <property type="term" value="C:chromosome"/>
    <property type="evidence" value="ECO:0007669"/>
    <property type="project" value="TreeGrafter"/>
</dbReference>
<dbReference type="AlphaFoldDB" id="A0A851DCU7"/>
<comment type="similarity">
    <text evidence="1">Belongs to the helicase family. RecQ subfamily.</text>
</comment>
<organism evidence="7 8">
    <name type="scientific">Todus mexicanus</name>
    <name type="common">Puerto Rican tody</name>
    <dbReference type="NCBI Taxonomy" id="135184"/>
    <lineage>
        <taxon>Eukaryota</taxon>
        <taxon>Metazoa</taxon>
        <taxon>Chordata</taxon>
        <taxon>Craniata</taxon>
        <taxon>Vertebrata</taxon>
        <taxon>Euteleostomi</taxon>
        <taxon>Archelosauria</taxon>
        <taxon>Archosauria</taxon>
        <taxon>Dinosauria</taxon>
        <taxon>Saurischia</taxon>
        <taxon>Theropoda</taxon>
        <taxon>Coelurosauria</taxon>
        <taxon>Aves</taxon>
        <taxon>Neognathae</taxon>
        <taxon>Neoaves</taxon>
        <taxon>Telluraves</taxon>
        <taxon>Coraciimorphae</taxon>
        <taxon>Coraciiformes</taxon>
        <taxon>Todidae</taxon>
        <taxon>Todus</taxon>
    </lineage>
</organism>
<sequence length="552" mass="61620">MESYYQEIGRAGRDGIPASCHVLWTGTDLAFNRHLLNDIRNEVFRLYKLKMLAKMEKYLVSNSCRRKMILSHFEDKQLRKVSSGIMGTEECCDNCRSRASCAAPSDSEGGLQDFGKQAHLLLSAVSALEEKFGTRLPILFLRGSSSQRLPNKYRKHPLFGSGKDWPENWWKCLCQQLIMEGFLKEASGYNKFATTCALTQKGRNWLKAASTSNPSLLLQSNEDLNLQQPSRSSRPVPVLSTQRSPDGKMTAQSPVKQMSLYEMFSYERKGKTPPRSSNMLNSVAGHSPVKSPLKPTEPVLSSREKELETALYGKLLTARQKAANEKAIPPAVLATNKVLVEMARMRPTTVENVKRIDGVSEAKSTLLIPLLAEIKDFCQVNGLQTNTFPTSGSKDQKEASPWKCTRALSPSEHVTYVLFQEKNLSVRTISESRSLPLSEVGTHLVQAMKAGYPVHLARAGLTPEVHQIIADVIRNPPIDSDTTKIQAIRKLVPANIELYLIKMTIALLEKEDRNKTQEGSSVRRMLVLSDGQLEKTGADQASREDALWNKTK</sequence>
<dbReference type="GO" id="GO:0005737">
    <property type="term" value="C:cytoplasm"/>
    <property type="evidence" value="ECO:0007669"/>
    <property type="project" value="TreeGrafter"/>
</dbReference>
<feature type="region of interest" description="Disordered" evidence="5">
    <location>
        <begin position="533"/>
        <end position="552"/>
    </location>
</feature>
<feature type="domain" description="HRDC" evidence="6">
    <location>
        <begin position="305"/>
        <end position="384"/>
    </location>
</feature>
<gene>
    <name evidence="7" type="primary">Wrn_1</name>
    <name evidence="7" type="ORF">TODMEX_R10744</name>
</gene>
<dbReference type="GO" id="GO:0043138">
    <property type="term" value="F:3'-5' DNA helicase activity"/>
    <property type="evidence" value="ECO:0007669"/>
    <property type="project" value="UniProtKB-EC"/>
</dbReference>
<dbReference type="GO" id="GO:0006260">
    <property type="term" value="P:DNA replication"/>
    <property type="evidence" value="ECO:0007669"/>
    <property type="project" value="InterPro"/>
</dbReference>
<dbReference type="PANTHER" id="PTHR13710:SF120">
    <property type="entry name" value="BIFUNCTIONAL 3'-5' EXONUCLEASE_ATP-DEPENDENT HELICASE WRN"/>
    <property type="match status" value="1"/>
</dbReference>
<dbReference type="GO" id="GO:0003676">
    <property type="term" value="F:nucleic acid binding"/>
    <property type="evidence" value="ECO:0007669"/>
    <property type="project" value="InterPro"/>
</dbReference>
<dbReference type="InterPro" id="IPR018982">
    <property type="entry name" value="RQC_domain"/>
</dbReference>
<dbReference type="PANTHER" id="PTHR13710">
    <property type="entry name" value="DNA HELICASE RECQ FAMILY MEMBER"/>
    <property type="match status" value="1"/>
</dbReference>
<feature type="non-terminal residue" evidence="7">
    <location>
        <position position="1"/>
    </location>
</feature>
<dbReference type="GO" id="GO:0005654">
    <property type="term" value="C:nucleoplasm"/>
    <property type="evidence" value="ECO:0007669"/>
    <property type="project" value="TreeGrafter"/>
</dbReference>
<dbReference type="GO" id="GO:0009378">
    <property type="term" value="F:four-way junction helicase activity"/>
    <property type="evidence" value="ECO:0007669"/>
    <property type="project" value="TreeGrafter"/>
</dbReference>
<dbReference type="Gene3D" id="1.10.150.80">
    <property type="entry name" value="HRDC domain"/>
    <property type="match status" value="1"/>
</dbReference>
<name>A0A851DCU7_TODME</name>
<comment type="caution">
    <text evidence="7">The sequence shown here is derived from an EMBL/GenBank/DDBJ whole genome shotgun (WGS) entry which is preliminary data.</text>
</comment>
<dbReference type="Gene3D" id="1.10.10.10">
    <property type="entry name" value="Winged helix-like DNA-binding domain superfamily/Winged helix DNA-binding domain"/>
    <property type="match status" value="1"/>
</dbReference>
<evidence type="ECO:0000259" key="6">
    <source>
        <dbReference type="PROSITE" id="PS50967"/>
    </source>
</evidence>
<dbReference type="Gene3D" id="3.40.50.300">
    <property type="entry name" value="P-loop containing nucleotide triphosphate hydrolases"/>
    <property type="match status" value="1"/>
</dbReference>
<dbReference type="SUPFAM" id="SSF46785">
    <property type="entry name" value="Winged helix' DNA-binding domain"/>
    <property type="match status" value="1"/>
</dbReference>
<keyword evidence="7" id="KW-0547">Nucleotide-binding</keyword>
<evidence type="ECO:0000256" key="1">
    <source>
        <dbReference type="ARBA" id="ARBA00005446"/>
    </source>
</evidence>
<dbReference type="EC" id="5.6.2.4" evidence="4"/>
<protein>
    <recommendedName>
        <fullName evidence="4">DNA 3'-5' helicase</fullName>
        <ecNumber evidence="4">5.6.2.4</ecNumber>
    </recommendedName>
</protein>
<evidence type="ECO:0000256" key="3">
    <source>
        <dbReference type="ARBA" id="ARBA00034617"/>
    </source>
</evidence>
<dbReference type="PROSITE" id="PS50967">
    <property type="entry name" value="HRDC"/>
    <property type="match status" value="1"/>
</dbReference>
<dbReference type="EMBL" id="WEIS01039071">
    <property type="protein sequence ID" value="NWI65646.1"/>
    <property type="molecule type" value="Genomic_DNA"/>
</dbReference>